<evidence type="ECO:0000313" key="1">
    <source>
        <dbReference type="EMBL" id="JAD69124.1"/>
    </source>
</evidence>
<organism evidence="1">
    <name type="scientific">Arundo donax</name>
    <name type="common">Giant reed</name>
    <name type="synonym">Donax arundinaceus</name>
    <dbReference type="NCBI Taxonomy" id="35708"/>
    <lineage>
        <taxon>Eukaryota</taxon>
        <taxon>Viridiplantae</taxon>
        <taxon>Streptophyta</taxon>
        <taxon>Embryophyta</taxon>
        <taxon>Tracheophyta</taxon>
        <taxon>Spermatophyta</taxon>
        <taxon>Magnoliopsida</taxon>
        <taxon>Liliopsida</taxon>
        <taxon>Poales</taxon>
        <taxon>Poaceae</taxon>
        <taxon>PACMAD clade</taxon>
        <taxon>Arundinoideae</taxon>
        <taxon>Arundineae</taxon>
        <taxon>Arundo</taxon>
    </lineage>
</organism>
<accession>A0A0A9BYP7</accession>
<name>A0A0A9BYP7_ARUDO</name>
<proteinExistence type="predicted"/>
<dbReference type="AlphaFoldDB" id="A0A0A9BYP7"/>
<sequence length="31" mass="3679">MVEWVRWVVTRQCETLRTYHPSSLTPETSGE</sequence>
<dbReference type="EMBL" id="GBRH01228771">
    <property type="protein sequence ID" value="JAD69124.1"/>
    <property type="molecule type" value="Transcribed_RNA"/>
</dbReference>
<protein>
    <submittedName>
        <fullName evidence="1">Uncharacterized protein</fullName>
    </submittedName>
</protein>
<reference evidence="1" key="1">
    <citation type="submission" date="2014-09" db="EMBL/GenBank/DDBJ databases">
        <authorList>
            <person name="Magalhaes I.L.F."/>
            <person name="Oliveira U."/>
            <person name="Santos F.R."/>
            <person name="Vidigal T.H.D.A."/>
            <person name="Brescovit A.D."/>
            <person name="Santos A.J."/>
        </authorList>
    </citation>
    <scope>NUCLEOTIDE SEQUENCE</scope>
    <source>
        <tissue evidence="1">Shoot tissue taken approximately 20 cm above the soil surface</tissue>
    </source>
</reference>
<reference evidence="1" key="2">
    <citation type="journal article" date="2015" name="Data Brief">
        <title>Shoot transcriptome of the giant reed, Arundo donax.</title>
        <authorList>
            <person name="Barrero R.A."/>
            <person name="Guerrero F.D."/>
            <person name="Moolhuijzen P."/>
            <person name="Goolsby J.A."/>
            <person name="Tidwell J."/>
            <person name="Bellgard S.E."/>
            <person name="Bellgard M.I."/>
        </authorList>
    </citation>
    <scope>NUCLEOTIDE SEQUENCE</scope>
    <source>
        <tissue evidence="1">Shoot tissue taken approximately 20 cm above the soil surface</tissue>
    </source>
</reference>